<comment type="caution">
    <text evidence="1">The sequence shown here is derived from an EMBL/GenBank/DDBJ whole genome shotgun (WGS) entry which is preliminary data.</text>
</comment>
<organism evidence="1 2">
    <name type="scientific">Flavobacterium magnesitis</name>
    <dbReference type="NCBI Taxonomy" id="3138077"/>
    <lineage>
        <taxon>Bacteria</taxon>
        <taxon>Pseudomonadati</taxon>
        <taxon>Bacteroidota</taxon>
        <taxon>Flavobacteriia</taxon>
        <taxon>Flavobacteriales</taxon>
        <taxon>Flavobacteriaceae</taxon>
        <taxon>Flavobacterium</taxon>
    </lineage>
</organism>
<evidence type="ECO:0000313" key="2">
    <source>
        <dbReference type="Proteomes" id="UP001574170"/>
    </source>
</evidence>
<dbReference type="RefSeq" id="WP_373390547.1">
    <property type="nucleotide sequence ID" value="NZ_JBCFQJ010000005.1"/>
</dbReference>
<evidence type="ECO:0008006" key="3">
    <source>
        <dbReference type="Google" id="ProtNLM"/>
    </source>
</evidence>
<reference evidence="1 2" key="1">
    <citation type="submission" date="2024-04" db="EMBL/GenBank/DDBJ databases">
        <title>New Clade of Flavobacterium.</title>
        <authorList>
            <person name="Matos L."/>
            <person name="Proenca D.N."/>
            <person name="Fransisco R.M."/>
            <person name="Chung A.P."/>
            <person name="Maccario L."/>
            <person name="Sorensen S.J."/>
            <person name="Morais P.V."/>
        </authorList>
    </citation>
    <scope>NUCLEOTIDE SEQUENCE [LARGE SCALE GENOMIC DNA]</scope>
    <source>
        <strain evidence="1 2">FBOR7N2.3</strain>
    </source>
</reference>
<accession>A0ABV4TKK7</accession>
<evidence type="ECO:0000313" key="1">
    <source>
        <dbReference type="EMBL" id="MFA9193442.1"/>
    </source>
</evidence>
<keyword evidence="2" id="KW-1185">Reference proteome</keyword>
<dbReference type="Proteomes" id="UP001574170">
    <property type="component" value="Unassembled WGS sequence"/>
</dbReference>
<gene>
    <name evidence="1" type="ORF">AAGV33_03420</name>
</gene>
<name>A0ABV4TKK7_9FLAO</name>
<dbReference type="EMBL" id="JBCFQK010000003">
    <property type="protein sequence ID" value="MFA9193442.1"/>
    <property type="molecule type" value="Genomic_DNA"/>
</dbReference>
<sequence length="121" mass="14405">MKKISKISYLIILFVLSNCGKTDVEFNKQQWNEKFDGFYENRENMVNDLFKNHLKKGMKYKKLTDLIGEPQNYGTQKSNTVVYLIMEDYGWNIDPVETKILIITLSKDSLVENYEIQHWKK</sequence>
<proteinExistence type="predicted"/>
<protein>
    <recommendedName>
        <fullName evidence="3">DUF4878 domain-containing protein</fullName>
    </recommendedName>
</protein>